<proteinExistence type="predicted"/>
<accession>A0AAD6CK73</accession>
<dbReference type="Proteomes" id="UP001220324">
    <property type="component" value="Unassembled WGS sequence"/>
</dbReference>
<gene>
    <name evidence="2" type="ORF">N7494_011411</name>
</gene>
<reference evidence="2 3" key="1">
    <citation type="journal article" date="2023" name="IMA Fungus">
        <title>Comparative genomic study of the Penicillium genus elucidates a diverse pangenome and 15 lateral gene transfer events.</title>
        <authorList>
            <person name="Petersen C."/>
            <person name="Sorensen T."/>
            <person name="Nielsen M.R."/>
            <person name="Sondergaard T.E."/>
            <person name="Sorensen J.L."/>
            <person name="Fitzpatrick D.A."/>
            <person name="Frisvad J.C."/>
            <person name="Nielsen K.L."/>
        </authorList>
    </citation>
    <scope>NUCLEOTIDE SEQUENCE [LARGE SCALE GENOMIC DNA]</scope>
    <source>
        <strain evidence="2 3">IBT 35679</strain>
    </source>
</reference>
<comment type="caution">
    <text evidence="2">The sequence shown here is derived from an EMBL/GenBank/DDBJ whole genome shotgun (WGS) entry which is preliminary data.</text>
</comment>
<protein>
    <submittedName>
        <fullName evidence="2">Uncharacterized protein</fullName>
    </submittedName>
</protein>
<keyword evidence="3" id="KW-1185">Reference proteome</keyword>
<dbReference type="EMBL" id="JAQIZZ010000008">
    <property type="protein sequence ID" value="KAJ5524761.1"/>
    <property type="molecule type" value="Genomic_DNA"/>
</dbReference>
<evidence type="ECO:0000256" key="1">
    <source>
        <dbReference type="SAM" id="MobiDB-lite"/>
    </source>
</evidence>
<organism evidence="2 3">
    <name type="scientific">Penicillium frequentans</name>
    <dbReference type="NCBI Taxonomy" id="3151616"/>
    <lineage>
        <taxon>Eukaryota</taxon>
        <taxon>Fungi</taxon>
        <taxon>Dikarya</taxon>
        <taxon>Ascomycota</taxon>
        <taxon>Pezizomycotina</taxon>
        <taxon>Eurotiomycetes</taxon>
        <taxon>Eurotiomycetidae</taxon>
        <taxon>Eurotiales</taxon>
        <taxon>Aspergillaceae</taxon>
        <taxon>Penicillium</taxon>
    </lineage>
</organism>
<feature type="region of interest" description="Disordered" evidence="1">
    <location>
        <begin position="1"/>
        <end position="91"/>
    </location>
</feature>
<name>A0AAD6CK73_9EURO</name>
<sequence>MKRSLAGETSPAKKSRGAPSPQPEMNTMMPPLHIPPPILPYIDTTSYPPTPSNTNSSSNTTVLSPDQPKFPSPSTKPVGLPDQPGQASMSENTLDGLEQAGYRQVWHWERGYPGELPEDIAEWIYPGIEKYMGIVGPLSSLFWLGGRPELCMLIEDRAYVLTDEICGIPHGASYEWLFEMLFDEGKIPGRIFHEMYEGPQEAMTTLSGHEDIPKVVTDSMKEHSPGDVFPFSRSQTLPATVSMAKVTLPFKFKDKNMDKIASDLEARFTRSLGAGLLFRGMSRTMVHSLMAFFTPILVKGNVDNEFGPGFYTTPSLQYALGYARNEGVILVFKDPDFQRLECLQLTGRDWKSTTAFWTGRTMSNARDRIPEHWRKSDVLQGAVSAFIGTGTARAPGEYTQVVGTSPAALLAFLASLKMIIWLQ</sequence>
<evidence type="ECO:0000313" key="2">
    <source>
        <dbReference type="EMBL" id="KAJ5524761.1"/>
    </source>
</evidence>
<feature type="compositionally biased region" description="Low complexity" evidence="1">
    <location>
        <begin position="44"/>
        <end position="61"/>
    </location>
</feature>
<evidence type="ECO:0000313" key="3">
    <source>
        <dbReference type="Proteomes" id="UP001220324"/>
    </source>
</evidence>
<dbReference type="AlphaFoldDB" id="A0AAD6CK73"/>